<comment type="caution">
    <text evidence="1">The sequence shown here is derived from an EMBL/GenBank/DDBJ whole genome shotgun (WGS) entry which is preliminary data.</text>
</comment>
<protein>
    <submittedName>
        <fullName evidence="1">12052_t:CDS:1</fullName>
    </submittedName>
</protein>
<keyword evidence="2" id="KW-1185">Reference proteome</keyword>
<sequence>ISNVISKWSVDFLKSHHNHNSIFKHDFTSINNEINVRILHYQNNELQDVEIVLILNNEIPKFL</sequence>
<feature type="non-terminal residue" evidence="1">
    <location>
        <position position="63"/>
    </location>
</feature>
<dbReference type="Proteomes" id="UP000789920">
    <property type="component" value="Unassembled WGS sequence"/>
</dbReference>
<organism evidence="1 2">
    <name type="scientific">Racocetra persica</name>
    <dbReference type="NCBI Taxonomy" id="160502"/>
    <lineage>
        <taxon>Eukaryota</taxon>
        <taxon>Fungi</taxon>
        <taxon>Fungi incertae sedis</taxon>
        <taxon>Mucoromycota</taxon>
        <taxon>Glomeromycotina</taxon>
        <taxon>Glomeromycetes</taxon>
        <taxon>Diversisporales</taxon>
        <taxon>Gigasporaceae</taxon>
        <taxon>Racocetra</taxon>
    </lineage>
</organism>
<accession>A0ACA9RSZ0</accession>
<feature type="non-terminal residue" evidence="1">
    <location>
        <position position="1"/>
    </location>
</feature>
<reference evidence="1" key="1">
    <citation type="submission" date="2021-06" db="EMBL/GenBank/DDBJ databases">
        <authorList>
            <person name="Kallberg Y."/>
            <person name="Tangrot J."/>
            <person name="Rosling A."/>
        </authorList>
    </citation>
    <scope>NUCLEOTIDE SEQUENCE</scope>
    <source>
        <strain evidence="1">MA461A</strain>
    </source>
</reference>
<dbReference type="EMBL" id="CAJVQC010067888">
    <property type="protein sequence ID" value="CAG8807598.1"/>
    <property type="molecule type" value="Genomic_DNA"/>
</dbReference>
<evidence type="ECO:0000313" key="1">
    <source>
        <dbReference type="EMBL" id="CAG8807598.1"/>
    </source>
</evidence>
<proteinExistence type="predicted"/>
<gene>
    <name evidence="1" type="ORF">RPERSI_LOCUS22421</name>
</gene>
<evidence type="ECO:0000313" key="2">
    <source>
        <dbReference type="Proteomes" id="UP000789920"/>
    </source>
</evidence>
<name>A0ACA9RSZ0_9GLOM</name>